<feature type="region of interest" description="Disordered" evidence="1">
    <location>
        <begin position="889"/>
        <end position="908"/>
    </location>
</feature>
<feature type="compositionally biased region" description="Basic and acidic residues" evidence="1">
    <location>
        <begin position="139"/>
        <end position="152"/>
    </location>
</feature>
<evidence type="ECO:0000259" key="2">
    <source>
        <dbReference type="PROSITE" id="PS50097"/>
    </source>
</evidence>
<dbReference type="CDD" id="cd18186">
    <property type="entry name" value="BTB_POZ_ZBTB_KLHL-like"/>
    <property type="match status" value="1"/>
</dbReference>
<feature type="compositionally biased region" description="Basic and acidic residues" evidence="1">
    <location>
        <begin position="339"/>
        <end position="348"/>
    </location>
</feature>
<organism evidence="3 4">
    <name type="scientific">Biomphalaria glabrata</name>
    <name type="common">Bloodfluke planorb</name>
    <name type="synonym">Freshwater snail</name>
    <dbReference type="NCBI Taxonomy" id="6526"/>
    <lineage>
        <taxon>Eukaryota</taxon>
        <taxon>Metazoa</taxon>
        <taxon>Spiralia</taxon>
        <taxon>Lophotrochozoa</taxon>
        <taxon>Mollusca</taxon>
        <taxon>Gastropoda</taxon>
        <taxon>Heterobranchia</taxon>
        <taxon>Euthyneura</taxon>
        <taxon>Panpulmonata</taxon>
        <taxon>Hygrophila</taxon>
        <taxon>Lymnaeoidea</taxon>
        <taxon>Planorbidae</taxon>
        <taxon>Biomphalaria</taxon>
    </lineage>
</organism>
<dbReference type="Gene3D" id="1.25.40.420">
    <property type="match status" value="1"/>
</dbReference>
<dbReference type="RefSeq" id="XP_055881528.1">
    <property type="nucleotide sequence ID" value="XM_056025553.1"/>
</dbReference>
<feature type="compositionally biased region" description="Polar residues" evidence="1">
    <location>
        <begin position="315"/>
        <end position="327"/>
    </location>
</feature>
<dbReference type="InterPro" id="IPR000210">
    <property type="entry name" value="BTB/POZ_dom"/>
</dbReference>
<feature type="region of interest" description="Disordered" evidence="1">
    <location>
        <begin position="914"/>
        <end position="1010"/>
    </location>
</feature>
<proteinExistence type="predicted"/>
<feature type="compositionally biased region" description="Basic and acidic residues" evidence="1">
    <location>
        <begin position="80"/>
        <end position="93"/>
    </location>
</feature>
<dbReference type="PANTHER" id="PTHR45632">
    <property type="entry name" value="LD33804P"/>
    <property type="match status" value="1"/>
</dbReference>
<dbReference type="Gene3D" id="3.30.710.10">
    <property type="entry name" value="Potassium Channel Kv1.1, Chain A"/>
    <property type="match status" value="1"/>
</dbReference>
<feature type="domain" description="BTB" evidence="2">
    <location>
        <begin position="506"/>
        <end position="570"/>
    </location>
</feature>
<feature type="region of interest" description="Disordered" evidence="1">
    <location>
        <begin position="314"/>
        <end position="437"/>
    </location>
</feature>
<feature type="compositionally biased region" description="Polar residues" evidence="1">
    <location>
        <begin position="938"/>
        <end position="948"/>
    </location>
</feature>
<feature type="compositionally biased region" description="Basic and acidic residues" evidence="1">
    <location>
        <begin position="889"/>
        <end position="899"/>
    </location>
</feature>
<dbReference type="GeneID" id="106076742"/>
<reference evidence="4 5" key="1">
    <citation type="submission" date="2025-04" db="UniProtKB">
        <authorList>
            <consortium name="RefSeq"/>
        </authorList>
    </citation>
    <scope>IDENTIFICATION</scope>
</reference>
<name>A0A9W3A2W3_BIOGL</name>
<dbReference type="PANTHER" id="PTHR45632:SF17">
    <property type="entry name" value="KELCH-LIKE PROTEIN 31"/>
    <property type="match status" value="1"/>
</dbReference>
<evidence type="ECO:0000313" key="5">
    <source>
        <dbReference type="RefSeq" id="XP_055881529.1"/>
    </source>
</evidence>
<feature type="region of interest" description="Disordered" evidence="1">
    <location>
        <begin position="825"/>
        <end position="857"/>
    </location>
</feature>
<feature type="compositionally biased region" description="Polar residues" evidence="1">
    <location>
        <begin position="916"/>
        <end position="929"/>
    </location>
</feature>
<evidence type="ECO:0000313" key="3">
    <source>
        <dbReference type="Proteomes" id="UP001165740"/>
    </source>
</evidence>
<dbReference type="SMART" id="SM00875">
    <property type="entry name" value="BACK"/>
    <property type="match status" value="1"/>
</dbReference>
<feature type="compositionally biased region" description="Basic and acidic residues" evidence="1">
    <location>
        <begin position="274"/>
        <end position="302"/>
    </location>
</feature>
<keyword evidence="3" id="KW-1185">Reference proteome</keyword>
<sequence length="1010" mass="112629">MTSKGTESEWESTLDEDSECEAAASQGSRMRRGDISAKVTQEMRRMIHKAEKKGAANQAPFQSLAENCGFKVISEDDTSDCEREFESDFRSSDDNEDDGNSTASTTCTSCCYSDHALRGSRCNSYQVSGQPICSASEISHSEKSSRKTRDAMQDSVLKGSSQPAKTWKVEAGKTVWERIDPVVDNLGTPRDSSANHVTIEDSLPAKCKQKAIQSSGRSAFRPVIARSQGDPNVSDTSKTTETKYKIFMENTALGSQGNRTVGQPNTKNTVVSKQDQKEKMPARSIDVRPLGRDSANSDKEVEETIRITKKLKISANDQQRIQDSQLAENGRRSGGMIPRLREMNERVLRVGNAKQPATCRADKTKGAPSARRSTDYAQKTNSPAGSSSSVRRQNSMQSDGPRRQTCDGQVSSTDSRRHRSEGQVAGHNNRAPNSAIDEMFTPLALPGTRVKDNTGSETMTADDKRHVDYRRNVNCNYEDADNGEEICASAFIGQYLYELWKNQCLCDVRIRVGKSSYLAHKIVLAAFSEVFCPNEPQKMPSLCFDVPHSTPDAVYQILLYLYTSEMELTDGILEEVLNAANFMGIWEVICLIKEILSKPTFDNFALYLEIRERQGMSAGLLDFPDIVREHLLELIDTPHFLSLTIDELEALLRDPDIMVESEMDIVNVISKWIEYDPFHRMKCAARLLSLVNFECLSAETLFEIVEEKKHLFDMDAIQVLLEAFKCHALRAKDSCRMPPNRAQDYCRMGRPMGINECSSNCESAFPVQEQVRPLDTHVKTFKEIRDHFASQRQTEARRVMPRGNLAKQCINSHAVPYDDAQPKFKGTGVASSAVPSNRSSGFHSAESPCQPKQCPTANDSVKAVREFHLSAAAPVMNVEGHANRCPEELEQRASAERRSRNVSGQKPLCVGEYDESTMQSKPHPNLSNKGRQDDNIAKNKSPSKSGWSNDCYPPCKSPGPLWADREDELEFTGQQGRRLVRRRGDLIKPSLSPGDTTGSERSSRKRVTFS</sequence>
<dbReference type="InterPro" id="IPR011333">
    <property type="entry name" value="SKP1/BTB/POZ_sf"/>
</dbReference>
<dbReference type="OrthoDB" id="6159295at2759"/>
<feature type="compositionally biased region" description="Polar residues" evidence="1">
    <location>
        <begin position="375"/>
        <end position="398"/>
    </location>
</feature>
<dbReference type="Proteomes" id="UP001165740">
    <property type="component" value="Chromosome 4"/>
</dbReference>
<accession>A0A9W3A2W3</accession>
<dbReference type="PROSITE" id="PS50097">
    <property type="entry name" value="BTB"/>
    <property type="match status" value="1"/>
</dbReference>
<feature type="compositionally biased region" description="Polar residues" evidence="1">
    <location>
        <begin position="829"/>
        <end position="842"/>
    </location>
</feature>
<gene>
    <name evidence="4 5" type="primary">LOC106076742</name>
</gene>
<dbReference type="Pfam" id="PF00651">
    <property type="entry name" value="BTB"/>
    <property type="match status" value="1"/>
</dbReference>
<evidence type="ECO:0000256" key="1">
    <source>
        <dbReference type="SAM" id="MobiDB-lite"/>
    </source>
</evidence>
<dbReference type="RefSeq" id="XP_055881529.1">
    <property type="nucleotide sequence ID" value="XM_056025554.1"/>
</dbReference>
<feature type="compositionally biased region" description="Acidic residues" evidence="1">
    <location>
        <begin position="8"/>
        <end position="20"/>
    </location>
</feature>
<protein>
    <submittedName>
        <fullName evidence="4 5">Uncharacterized protein LOC106076742</fullName>
    </submittedName>
</protein>
<dbReference type="Pfam" id="PF07707">
    <property type="entry name" value="BACK"/>
    <property type="match status" value="1"/>
</dbReference>
<feature type="region of interest" description="Disordered" evidence="1">
    <location>
        <begin position="255"/>
        <end position="302"/>
    </location>
</feature>
<evidence type="ECO:0000313" key="4">
    <source>
        <dbReference type="RefSeq" id="XP_055881528.1"/>
    </source>
</evidence>
<feature type="compositionally biased region" description="Polar residues" evidence="1">
    <location>
        <begin position="255"/>
        <end position="273"/>
    </location>
</feature>
<dbReference type="SMART" id="SM00225">
    <property type="entry name" value="BTB"/>
    <property type="match status" value="1"/>
</dbReference>
<feature type="region of interest" description="Disordered" evidence="1">
    <location>
        <begin position="136"/>
        <end position="165"/>
    </location>
</feature>
<feature type="region of interest" description="Disordered" evidence="1">
    <location>
        <begin position="79"/>
        <end position="105"/>
    </location>
</feature>
<feature type="region of interest" description="Disordered" evidence="1">
    <location>
        <begin position="1"/>
        <end position="36"/>
    </location>
</feature>
<dbReference type="SUPFAM" id="SSF54695">
    <property type="entry name" value="POZ domain"/>
    <property type="match status" value="1"/>
</dbReference>
<dbReference type="AlphaFoldDB" id="A0A9W3A2W3"/>
<dbReference type="InterPro" id="IPR011705">
    <property type="entry name" value="BACK"/>
</dbReference>